<evidence type="ECO:0000313" key="3">
    <source>
        <dbReference type="EMBL" id="KAL0058515.1"/>
    </source>
</evidence>
<gene>
    <name evidence="3" type="ORF">AAF712_014809</name>
</gene>
<evidence type="ECO:0000256" key="2">
    <source>
        <dbReference type="SAM" id="MobiDB-lite"/>
    </source>
</evidence>
<dbReference type="SUPFAM" id="SSF89796">
    <property type="entry name" value="CoA-transferase family III (CaiB/BaiF)"/>
    <property type="match status" value="1"/>
</dbReference>
<dbReference type="Pfam" id="PF02515">
    <property type="entry name" value="CoA_transf_3"/>
    <property type="match status" value="1"/>
</dbReference>
<comment type="caution">
    <text evidence="3">The sequence shown here is derived from an EMBL/GenBank/DDBJ whole genome shotgun (WGS) entry which is preliminary data.</text>
</comment>
<dbReference type="PANTHER" id="PTHR48229">
    <property type="entry name" value="CAIB/BAIF FAMILY ENZYME (AFU_ORTHOLOGUE AFUA_1G05360)-RELATED"/>
    <property type="match status" value="1"/>
</dbReference>
<dbReference type="Gene3D" id="3.40.50.10540">
    <property type="entry name" value="Crotonobetainyl-coa:carnitine coa-transferase, domain 1"/>
    <property type="match status" value="1"/>
</dbReference>
<keyword evidence="4" id="KW-1185">Reference proteome</keyword>
<sequence length="257" mass="28497">MTHHAPIFTGRGMGGGLNPRSSQSALGIPENHIPAPVESPSTIYEQKVSQIDAKTLDELINDQYRQVGTICQSVDEYLSSEQGKANAHVGLYELHHIPHSSQPPAWWDSPSHGTVDSSRPLRGLKVLDLLRIIAAPTISRELAELGASVMRITSPNVPDLEATNFDLGWGKWSAHLDLTDPEARDRLKVLIYESDVVIDGYRPGVMEKWGFGKDDIIRMTKHRAKGIIHVRVNCYGWNGPLAYRSGWQQISDAVSYV</sequence>
<comment type="similarity">
    <text evidence="1">Belongs to the CoA-transferase III family.</text>
</comment>
<organism evidence="3 4">
    <name type="scientific">Marasmius tenuissimus</name>
    <dbReference type="NCBI Taxonomy" id="585030"/>
    <lineage>
        <taxon>Eukaryota</taxon>
        <taxon>Fungi</taxon>
        <taxon>Dikarya</taxon>
        <taxon>Basidiomycota</taxon>
        <taxon>Agaricomycotina</taxon>
        <taxon>Agaricomycetes</taxon>
        <taxon>Agaricomycetidae</taxon>
        <taxon>Agaricales</taxon>
        <taxon>Marasmiineae</taxon>
        <taxon>Marasmiaceae</taxon>
        <taxon>Marasmius</taxon>
    </lineage>
</organism>
<dbReference type="InterPro" id="IPR023606">
    <property type="entry name" value="CoA-Trfase_III_dom_1_sf"/>
</dbReference>
<reference evidence="3 4" key="1">
    <citation type="submission" date="2024-05" db="EMBL/GenBank/DDBJ databases">
        <title>A draft genome resource for the thread blight pathogen Marasmius tenuissimus strain MS-2.</title>
        <authorList>
            <person name="Yulfo-Soto G.E."/>
            <person name="Baruah I.K."/>
            <person name="Amoako-Attah I."/>
            <person name="Bukari Y."/>
            <person name="Meinhardt L.W."/>
            <person name="Bailey B.A."/>
            <person name="Cohen S.P."/>
        </authorList>
    </citation>
    <scope>NUCLEOTIDE SEQUENCE [LARGE SCALE GENOMIC DNA]</scope>
    <source>
        <strain evidence="3 4">MS-2</strain>
    </source>
</reference>
<evidence type="ECO:0000256" key="1">
    <source>
        <dbReference type="ARBA" id="ARBA00008383"/>
    </source>
</evidence>
<feature type="region of interest" description="Disordered" evidence="2">
    <location>
        <begin position="1"/>
        <end position="26"/>
    </location>
</feature>
<name>A0ABR2ZA18_9AGAR</name>
<dbReference type="InterPro" id="IPR052985">
    <property type="entry name" value="CoA-trans_III_biosynth/detox"/>
</dbReference>
<accession>A0ABR2ZA18</accession>
<dbReference type="InterPro" id="IPR003673">
    <property type="entry name" value="CoA-Trfase_fam_III"/>
</dbReference>
<dbReference type="Proteomes" id="UP001437256">
    <property type="component" value="Unassembled WGS sequence"/>
</dbReference>
<evidence type="ECO:0000313" key="4">
    <source>
        <dbReference type="Proteomes" id="UP001437256"/>
    </source>
</evidence>
<dbReference type="EMBL" id="JBBXMP010000305">
    <property type="protein sequence ID" value="KAL0058515.1"/>
    <property type="molecule type" value="Genomic_DNA"/>
</dbReference>
<proteinExistence type="inferred from homology"/>
<protein>
    <submittedName>
        <fullName evidence="3">Uncharacterized protein</fullName>
    </submittedName>
</protein>
<dbReference type="PANTHER" id="PTHR48229:SF2">
    <property type="entry name" value="CAIB_BAIF FAMILY PROTEIN"/>
    <property type="match status" value="1"/>
</dbReference>